<feature type="domain" description="Transposase DDE" evidence="1">
    <location>
        <begin position="2"/>
        <end position="76"/>
    </location>
</feature>
<proteinExistence type="predicted"/>
<evidence type="ECO:0000313" key="3">
    <source>
        <dbReference type="Proteomes" id="UP000464577"/>
    </source>
</evidence>
<dbReference type="Pfam" id="PF13612">
    <property type="entry name" value="DDE_Tnp_1_3"/>
    <property type="match status" value="1"/>
</dbReference>
<dbReference type="EMBL" id="CP045997">
    <property type="protein sequence ID" value="QHW01406.1"/>
    <property type="molecule type" value="Genomic_DNA"/>
</dbReference>
<dbReference type="AlphaFoldDB" id="A0A6P1W8N6"/>
<reference evidence="2 3" key="1">
    <citation type="submission" date="2019-11" db="EMBL/GenBank/DDBJ databases">
        <title>Spirosoma endbachense sp. nov., isolated from a natural salt meadow.</title>
        <authorList>
            <person name="Rojas J."/>
            <person name="Ambika Manirajan B."/>
            <person name="Ratering S."/>
            <person name="Suarez C."/>
            <person name="Geissler-Plaum R."/>
            <person name="Schnell S."/>
        </authorList>
    </citation>
    <scope>NUCLEOTIDE SEQUENCE [LARGE SCALE GENOMIC DNA]</scope>
    <source>
        <strain evidence="2 3">I-24</strain>
    </source>
</reference>
<sequence>MHTHKVLTHIASRGKPSTGWFYRLKYRLIINELVQIAHFLITLANVSDNNNLVLRKLLSKLTGKRYADKGCISKLFETFY</sequence>
<gene>
    <name evidence="2" type="ORF">GJR95_21370</name>
</gene>
<name>A0A6P1W8N6_9BACT</name>
<evidence type="ECO:0000259" key="1">
    <source>
        <dbReference type="Pfam" id="PF13612"/>
    </source>
</evidence>
<accession>A0A6P1W8N6</accession>
<dbReference type="InterPro" id="IPR025668">
    <property type="entry name" value="Tnp_DDE_dom"/>
</dbReference>
<dbReference type="Proteomes" id="UP000464577">
    <property type="component" value="Chromosome"/>
</dbReference>
<dbReference type="KEGG" id="senf:GJR95_21370"/>
<evidence type="ECO:0000313" key="2">
    <source>
        <dbReference type="EMBL" id="QHW01406.1"/>
    </source>
</evidence>
<protein>
    <recommendedName>
        <fullName evidence="1">Transposase DDE domain-containing protein</fullName>
    </recommendedName>
</protein>
<organism evidence="2 3">
    <name type="scientific">Spirosoma endbachense</name>
    <dbReference type="NCBI Taxonomy" id="2666025"/>
    <lineage>
        <taxon>Bacteria</taxon>
        <taxon>Pseudomonadati</taxon>
        <taxon>Bacteroidota</taxon>
        <taxon>Cytophagia</taxon>
        <taxon>Cytophagales</taxon>
        <taxon>Cytophagaceae</taxon>
        <taxon>Spirosoma</taxon>
    </lineage>
</organism>
<keyword evidence="3" id="KW-1185">Reference proteome</keyword>